<evidence type="ECO:0000313" key="6">
    <source>
        <dbReference type="Proteomes" id="UP000503011"/>
    </source>
</evidence>
<gene>
    <name evidence="5" type="ORF">Psuf_033100</name>
</gene>
<protein>
    <recommendedName>
        <fullName evidence="4">Leucine-binding protein domain-containing protein</fullName>
    </recommendedName>
</protein>
<dbReference type="PROSITE" id="PS51318">
    <property type="entry name" value="TAT"/>
    <property type="match status" value="1"/>
</dbReference>
<reference evidence="5 6" key="1">
    <citation type="submission" date="2020-03" db="EMBL/GenBank/DDBJ databases">
        <title>Whole genome shotgun sequence of Phytohabitans suffuscus NBRC 105367.</title>
        <authorList>
            <person name="Komaki H."/>
            <person name="Tamura T."/>
        </authorList>
    </citation>
    <scope>NUCLEOTIDE SEQUENCE [LARGE SCALE GENOMIC DNA]</scope>
    <source>
        <strain evidence="5 6">NBRC 105367</strain>
    </source>
</reference>
<sequence length="399" mass="42315">MTVPQIDRRQALKLFAALGAAGFAAACASDESADNEPQLSDDPVRIGLVAPQTGPLKVIGDDLVNGFQLYLQLNQNRLGGHPVQLVTADEGADAKSAKLAVDSLLQQGALALTGMANSAALAGVRDTIEGATVPLIATNGVPGSLQGVLYIWSASFVDSDPSQALGGYLAGAVNRSQRVAMVAPSDDAGRDAADKFRQTFGATDTRLIETFWTEATVAPGKDFFRPTLAQLNTSNANVVYAFYTGPAAVEFVRQYRSEGLKATIYAPGGFTEGTALEDMGEEAAGIFTAMNYSADLNNAANRLFATAYQREHDLLPSASAMASYDAAQVLDRAIRLCGGSPTPQQVNLMLGRVGQIDSPRGAWQFNQPRTPQQRWYLRQVRPDGQVLSNVLLSELATLG</sequence>
<dbReference type="Proteomes" id="UP000503011">
    <property type="component" value="Chromosome"/>
</dbReference>
<keyword evidence="6" id="KW-1185">Reference proteome</keyword>
<evidence type="ECO:0000313" key="5">
    <source>
        <dbReference type="EMBL" id="BCB85997.1"/>
    </source>
</evidence>
<dbReference type="InterPro" id="IPR028081">
    <property type="entry name" value="Leu-bd"/>
</dbReference>
<dbReference type="KEGG" id="psuu:Psuf_033100"/>
<feature type="signal peptide" evidence="3">
    <location>
        <begin position="1"/>
        <end position="28"/>
    </location>
</feature>
<proteinExistence type="inferred from homology"/>
<dbReference type="SUPFAM" id="SSF53822">
    <property type="entry name" value="Periplasmic binding protein-like I"/>
    <property type="match status" value="1"/>
</dbReference>
<name>A0A6F8YIU8_9ACTN</name>
<keyword evidence="2 3" id="KW-0732">Signal</keyword>
<reference evidence="5 6" key="2">
    <citation type="submission" date="2020-03" db="EMBL/GenBank/DDBJ databases">
        <authorList>
            <person name="Ichikawa N."/>
            <person name="Kimura A."/>
            <person name="Kitahashi Y."/>
            <person name="Uohara A."/>
        </authorList>
    </citation>
    <scope>NUCLEOTIDE SEQUENCE [LARGE SCALE GENOMIC DNA]</scope>
    <source>
        <strain evidence="5 6">NBRC 105367</strain>
    </source>
</reference>
<comment type="similarity">
    <text evidence="1">Belongs to the leucine-binding protein family.</text>
</comment>
<feature type="domain" description="Leucine-binding protein" evidence="4">
    <location>
        <begin position="43"/>
        <end position="385"/>
    </location>
</feature>
<dbReference type="InterPro" id="IPR006311">
    <property type="entry name" value="TAT_signal"/>
</dbReference>
<feature type="chain" id="PRO_5038721876" description="Leucine-binding protein domain-containing protein" evidence="3">
    <location>
        <begin position="29"/>
        <end position="399"/>
    </location>
</feature>
<evidence type="ECO:0000256" key="3">
    <source>
        <dbReference type="SAM" id="SignalP"/>
    </source>
</evidence>
<dbReference type="InterPro" id="IPR051010">
    <property type="entry name" value="BCAA_transport"/>
</dbReference>
<evidence type="ECO:0000256" key="2">
    <source>
        <dbReference type="ARBA" id="ARBA00022729"/>
    </source>
</evidence>
<dbReference type="PANTHER" id="PTHR30483:SF6">
    <property type="entry name" value="PERIPLASMIC BINDING PROTEIN OF ABC TRANSPORTER FOR NATURAL AMINO ACIDS"/>
    <property type="match status" value="1"/>
</dbReference>
<dbReference type="InterPro" id="IPR028082">
    <property type="entry name" value="Peripla_BP_I"/>
</dbReference>
<dbReference type="PANTHER" id="PTHR30483">
    <property type="entry name" value="LEUCINE-SPECIFIC-BINDING PROTEIN"/>
    <property type="match status" value="1"/>
</dbReference>
<dbReference type="Gene3D" id="3.40.50.2300">
    <property type="match status" value="2"/>
</dbReference>
<evidence type="ECO:0000259" key="4">
    <source>
        <dbReference type="Pfam" id="PF13458"/>
    </source>
</evidence>
<dbReference type="EMBL" id="AP022871">
    <property type="protein sequence ID" value="BCB85997.1"/>
    <property type="molecule type" value="Genomic_DNA"/>
</dbReference>
<organism evidence="5 6">
    <name type="scientific">Phytohabitans suffuscus</name>
    <dbReference type="NCBI Taxonomy" id="624315"/>
    <lineage>
        <taxon>Bacteria</taxon>
        <taxon>Bacillati</taxon>
        <taxon>Actinomycetota</taxon>
        <taxon>Actinomycetes</taxon>
        <taxon>Micromonosporales</taxon>
        <taxon>Micromonosporaceae</taxon>
    </lineage>
</organism>
<dbReference type="Pfam" id="PF13458">
    <property type="entry name" value="Peripla_BP_6"/>
    <property type="match status" value="1"/>
</dbReference>
<accession>A0A6F8YIU8</accession>
<evidence type="ECO:0000256" key="1">
    <source>
        <dbReference type="ARBA" id="ARBA00010062"/>
    </source>
</evidence>
<dbReference type="AlphaFoldDB" id="A0A6F8YIU8"/>